<dbReference type="GO" id="GO:0016117">
    <property type="term" value="P:carotenoid biosynthetic process"/>
    <property type="evidence" value="ECO:0007669"/>
    <property type="project" value="InterPro"/>
</dbReference>
<dbReference type="Gene3D" id="1.10.600.10">
    <property type="entry name" value="Farnesyl Diphosphate Synthase"/>
    <property type="match status" value="1"/>
</dbReference>
<dbReference type="STRING" id="316058.RPB_1724"/>
<dbReference type="InterPro" id="IPR044843">
    <property type="entry name" value="Trans_IPPS_bact-type"/>
</dbReference>
<dbReference type="NCBIfam" id="TIGR03465">
    <property type="entry name" value="HpnD"/>
    <property type="match status" value="1"/>
</dbReference>
<dbReference type="SUPFAM" id="SSF48576">
    <property type="entry name" value="Terpenoid synthases"/>
    <property type="match status" value="1"/>
</dbReference>
<dbReference type="SFLD" id="SFLDS00005">
    <property type="entry name" value="Isoprenoid_Synthase_Type_I"/>
    <property type="match status" value="1"/>
</dbReference>
<keyword evidence="3" id="KW-1185">Reference proteome</keyword>
<dbReference type="PROSITE" id="PS01045">
    <property type="entry name" value="SQUALEN_PHYTOEN_SYN_2"/>
    <property type="match status" value="1"/>
</dbReference>
<dbReference type="Proteomes" id="UP000008809">
    <property type="component" value="Chromosome"/>
</dbReference>
<organism evidence="2 3">
    <name type="scientific">Rhodopseudomonas palustris (strain HaA2)</name>
    <dbReference type="NCBI Taxonomy" id="316058"/>
    <lineage>
        <taxon>Bacteria</taxon>
        <taxon>Pseudomonadati</taxon>
        <taxon>Pseudomonadota</taxon>
        <taxon>Alphaproteobacteria</taxon>
        <taxon>Hyphomicrobiales</taxon>
        <taxon>Nitrobacteraceae</taxon>
        <taxon>Rhodopseudomonas</taxon>
    </lineage>
</organism>
<dbReference type="eggNOG" id="COG1562">
    <property type="taxonomic scope" value="Bacteria"/>
</dbReference>
<dbReference type="CDD" id="cd00683">
    <property type="entry name" value="Trans_IPPS_HH"/>
    <property type="match status" value="1"/>
</dbReference>
<dbReference type="RefSeq" id="WP_011440620.1">
    <property type="nucleotide sequence ID" value="NC_007778.1"/>
</dbReference>
<dbReference type="InterPro" id="IPR017828">
    <property type="entry name" value="SQ_synth_HpnD-like"/>
</dbReference>
<dbReference type="InterPro" id="IPR019845">
    <property type="entry name" value="Squalene/phytoene_synthase_CS"/>
</dbReference>
<dbReference type="EMBL" id="CP000250">
    <property type="protein sequence ID" value="ABD06432.1"/>
    <property type="molecule type" value="Genomic_DNA"/>
</dbReference>
<reference evidence="2 3" key="1">
    <citation type="submission" date="2006-01" db="EMBL/GenBank/DDBJ databases">
        <title>Complete sequence of Rhodopseudomonas palustris HaA2.</title>
        <authorList>
            <consortium name="US DOE Joint Genome Institute"/>
            <person name="Copeland A."/>
            <person name="Lucas S."/>
            <person name="Lapidus A."/>
            <person name="Barry K."/>
            <person name="Detter J.C."/>
            <person name="Glavina T."/>
            <person name="Hammon N."/>
            <person name="Israni S."/>
            <person name="Pitluck S."/>
            <person name="Chain P."/>
            <person name="Malfatti S."/>
            <person name="Shin M."/>
            <person name="Vergez L."/>
            <person name="Schmutz J."/>
            <person name="Larimer F."/>
            <person name="Land M."/>
            <person name="Hauser L."/>
            <person name="Pelletier D.A."/>
            <person name="Kyrpides N."/>
            <person name="Anderson I."/>
            <person name="Oda Y."/>
            <person name="Harwood C.S."/>
            <person name="Richardson P."/>
        </authorList>
    </citation>
    <scope>NUCLEOTIDE SEQUENCE [LARGE SCALE GENOMIC DNA]</scope>
    <source>
        <strain evidence="2 3">HaA2</strain>
    </source>
</reference>
<dbReference type="InterPro" id="IPR008949">
    <property type="entry name" value="Isoprenoid_synthase_dom_sf"/>
</dbReference>
<proteinExistence type="predicted"/>
<dbReference type="KEGG" id="rpb:RPB_1724"/>
<name>Q2IZC8_RHOP2</name>
<dbReference type="AlphaFoldDB" id="Q2IZC8"/>
<protein>
    <submittedName>
        <fullName evidence="2">Squalene/phytoene synthase</fullName>
    </submittedName>
</protein>
<dbReference type="InterPro" id="IPR033904">
    <property type="entry name" value="Trans_IPPS_HH"/>
</dbReference>
<dbReference type="GO" id="GO:0051996">
    <property type="term" value="F:squalene synthase [NAD(P)H] activity"/>
    <property type="evidence" value="ECO:0007669"/>
    <property type="project" value="InterPro"/>
</dbReference>
<evidence type="ECO:0000256" key="1">
    <source>
        <dbReference type="ARBA" id="ARBA00022679"/>
    </source>
</evidence>
<dbReference type="SFLD" id="SFLDG01018">
    <property type="entry name" value="Squalene/Phytoene_Synthase_Lik"/>
    <property type="match status" value="1"/>
</dbReference>
<dbReference type="PANTHER" id="PTHR31480">
    <property type="entry name" value="BIFUNCTIONAL LYCOPENE CYCLASE/PHYTOENE SYNTHASE"/>
    <property type="match status" value="1"/>
</dbReference>
<dbReference type="SFLD" id="SFLDG01212">
    <property type="entry name" value="Phytoene_synthase_like"/>
    <property type="match status" value="1"/>
</dbReference>
<dbReference type="Pfam" id="PF00494">
    <property type="entry name" value="SQS_PSY"/>
    <property type="match status" value="1"/>
</dbReference>
<accession>Q2IZC8</accession>
<sequence>MTLQSTSEPAEHQGAAVGSSFYAAMRILPRPQREAMFQVYSFCRYVDDIADSDEPRDLRAAGLQRWRDDIDALYRGAPPPRLADYQGSVQAFGLKREDFLAIIDGMEMDVTADIRAPEDATLDLYCDRVASAVGRLSVRIFGLPEQDGILLAHHLGRALQLTNILRDIDEDAGLGRLYLPREGLLAAGITSVDPATVAADPAVPNVCAPLVARALKHFDAADEVMSRNPRRVVKAPRIMGKYYYSILQLLIARGFAPPRTPVKLGKAAKIAILLQYAIV</sequence>
<dbReference type="PROSITE" id="PS01044">
    <property type="entry name" value="SQUALEN_PHYTOEN_SYN_1"/>
    <property type="match status" value="1"/>
</dbReference>
<evidence type="ECO:0000313" key="2">
    <source>
        <dbReference type="EMBL" id="ABD06432.1"/>
    </source>
</evidence>
<dbReference type="OrthoDB" id="9807580at2"/>
<dbReference type="HOGENOM" id="CLU_037269_1_1_5"/>
<dbReference type="InterPro" id="IPR002060">
    <property type="entry name" value="Squ/phyt_synthse"/>
</dbReference>
<gene>
    <name evidence="2" type="ordered locus">RPB_1724</name>
</gene>
<keyword evidence="1" id="KW-0808">Transferase</keyword>
<dbReference type="GO" id="GO:0004311">
    <property type="term" value="F:geranylgeranyl diphosphate synthase activity"/>
    <property type="evidence" value="ECO:0007669"/>
    <property type="project" value="InterPro"/>
</dbReference>
<evidence type="ECO:0000313" key="3">
    <source>
        <dbReference type="Proteomes" id="UP000008809"/>
    </source>
</evidence>